<gene>
    <name evidence="1" type="ORF">CEXT_384971</name>
</gene>
<dbReference type="AlphaFoldDB" id="A0AAV4M4Z5"/>
<dbReference type="Proteomes" id="UP001054945">
    <property type="component" value="Unassembled WGS sequence"/>
</dbReference>
<keyword evidence="2" id="KW-1185">Reference proteome</keyword>
<comment type="caution">
    <text evidence="1">The sequence shown here is derived from an EMBL/GenBank/DDBJ whole genome shotgun (WGS) entry which is preliminary data.</text>
</comment>
<name>A0AAV4M4Z5_CAEEX</name>
<sequence length="75" mass="8421">MTSISDSGSTGYYRMTTDSCNGTRKKKKMAREIYRPKGFSIGVNEEDEYCESPNGVLVNNCKDTKVNIVYNPTRA</sequence>
<evidence type="ECO:0000313" key="1">
    <source>
        <dbReference type="EMBL" id="GIX67423.1"/>
    </source>
</evidence>
<accession>A0AAV4M4Z5</accession>
<reference evidence="1 2" key="1">
    <citation type="submission" date="2021-06" db="EMBL/GenBank/DDBJ databases">
        <title>Caerostris extrusa draft genome.</title>
        <authorList>
            <person name="Kono N."/>
            <person name="Arakawa K."/>
        </authorList>
    </citation>
    <scope>NUCLEOTIDE SEQUENCE [LARGE SCALE GENOMIC DNA]</scope>
</reference>
<organism evidence="1 2">
    <name type="scientific">Caerostris extrusa</name>
    <name type="common">Bark spider</name>
    <name type="synonym">Caerostris bankana</name>
    <dbReference type="NCBI Taxonomy" id="172846"/>
    <lineage>
        <taxon>Eukaryota</taxon>
        <taxon>Metazoa</taxon>
        <taxon>Ecdysozoa</taxon>
        <taxon>Arthropoda</taxon>
        <taxon>Chelicerata</taxon>
        <taxon>Arachnida</taxon>
        <taxon>Araneae</taxon>
        <taxon>Araneomorphae</taxon>
        <taxon>Entelegynae</taxon>
        <taxon>Araneoidea</taxon>
        <taxon>Araneidae</taxon>
        <taxon>Caerostris</taxon>
    </lineage>
</organism>
<protein>
    <submittedName>
        <fullName evidence="1">Uncharacterized protein</fullName>
    </submittedName>
</protein>
<dbReference type="EMBL" id="BPLR01019398">
    <property type="protein sequence ID" value="GIX67423.1"/>
    <property type="molecule type" value="Genomic_DNA"/>
</dbReference>
<evidence type="ECO:0000313" key="2">
    <source>
        <dbReference type="Proteomes" id="UP001054945"/>
    </source>
</evidence>
<proteinExistence type="predicted"/>